<name>A0A2P2NPQ6_RHIMU</name>
<dbReference type="EMBL" id="GGEC01063896">
    <property type="protein sequence ID" value="MBX44380.1"/>
    <property type="molecule type" value="Transcribed_RNA"/>
</dbReference>
<accession>A0A2P2NPQ6</accession>
<reference evidence="1" key="1">
    <citation type="submission" date="2018-02" db="EMBL/GenBank/DDBJ databases">
        <title>Rhizophora mucronata_Transcriptome.</title>
        <authorList>
            <person name="Meera S.P."/>
            <person name="Sreeshan A."/>
            <person name="Augustine A."/>
        </authorList>
    </citation>
    <scope>NUCLEOTIDE SEQUENCE</scope>
    <source>
        <tissue evidence="1">Leaf</tissue>
    </source>
</reference>
<protein>
    <submittedName>
        <fullName evidence="1">Uncharacterized protein</fullName>
    </submittedName>
</protein>
<sequence>MLSRRPQIF</sequence>
<organism evidence="1">
    <name type="scientific">Rhizophora mucronata</name>
    <name type="common">Asiatic mangrove</name>
    <dbReference type="NCBI Taxonomy" id="61149"/>
    <lineage>
        <taxon>Eukaryota</taxon>
        <taxon>Viridiplantae</taxon>
        <taxon>Streptophyta</taxon>
        <taxon>Embryophyta</taxon>
        <taxon>Tracheophyta</taxon>
        <taxon>Spermatophyta</taxon>
        <taxon>Magnoliopsida</taxon>
        <taxon>eudicotyledons</taxon>
        <taxon>Gunneridae</taxon>
        <taxon>Pentapetalae</taxon>
        <taxon>rosids</taxon>
        <taxon>fabids</taxon>
        <taxon>Malpighiales</taxon>
        <taxon>Rhizophoraceae</taxon>
        <taxon>Rhizophora</taxon>
    </lineage>
</organism>
<evidence type="ECO:0000313" key="1">
    <source>
        <dbReference type="EMBL" id="MBX44380.1"/>
    </source>
</evidence>
<proteinExistence type="predicted"/>